<protein>
    <submittedName>
        <fullName evidence="1">Uncharacterized protein</fullName>
    </submittedName>
</protein>
<name>A0A160TD48_9ZZZZ</name>
<organism evidence="1">
    <name type="scientific">hydrothermal vent metagenome</name>
    <dbReference type="NCBI Taxonomy" id="652676"/>
    <lineage>
        <taxon>unclassified sequences</taxon>
        <taxon>metagenomes</taxon>
        <taxon>ecological metagenomes</taxon>
    </lineage>
</organism>
<accession>A0A160TD48</accession>
<gene>
    <name evidence="1" type="ORF">MGWOODY_Tha240</name>
</gene>
<evidence type="ECO:0000313" key="1">
    <source>
        <dbReference type="EMBL" id="CUS42475.1"/>
    </source>
</evidence>
<proteinExistence type="predicted"/>
<dbReference type="AlphaFoldDB" id="A0A160TD48"/>
<sequence>MIPYKHPQEKEMILRYVKLLDDSLAETIILRDSIESKEEAVHLAQFFWQMVDRSNIEDKESGENSEYILEKIIITFMAYFNSSGYENEWDEVTDKR</sequence>
<dbReference type="EMBL" id="CZQC01000066">
    <property type="protein sequence ID" value="CUS42475.1"/>
    <property type="molecule type" value="Genomic_DNA"/>
</dbReference>
<reference evidence="1" key="1">
    <citation type="submission" date="2015-10" db="EMBL/GenBank/DDBJ databases">
        <authorList>
            <person name="Gilbert D.G."/>
        </authorList>
    </citation>
    <scope>NUCLEOTIDE SEQUENCE</scope>
</reference>